<dbReference type="EMBL" id="PDWK01000089">
    <property type="protein sequence ID" value="KAF1685384.1"/>
    <property type="molecule type" value="Genomic_DNA"/>
</dbReference>
<dbReference type="AlphaFoldDB" id="A0A921NW96"/>
<evidence type="ECO:0000313" key="5">
    <source>
        <dbReference type="Proteomes" id="UP000717981"/>
    </source>
</evidence>
<dbReference type="Pfam" id="PF25559">
    <property type="entry name" value="DUF7931"/>
    <property type="match status" value="1"/>
</dbReference>
<reference evidence="4" key="1">
    <citation type="submission" date="2017-10" db="EMBL/GenBank/DDBJ databases">
        <title>Whole genome sequencing of members of genus Pseudoxanthomonas.</title>
        <authorList>
            <person name="Kumar S."/>
            <person name="Bansal K."/>
            <person name="Kaur A."/>
            <person name="Patil P."/>
            <person name="Sharma S."/>
            <person name="Patil P.B."/>
        </authorList>
    </citation>
    <scope>NUCLEOTIDE SEQUENCE</scope>
    <source>
        <strain evidence="4">DSM 22914</strain>
    </source>
</reference>
<dbReference type="PROSITE" id="PS51186">
    <property type="entry name" value="GNAT"/>
    <property type="match status" value="1"/>
</dbReference>
<dbReference type="Proteomes" id="UP000717981">
    <property type="component" value="Unassembled WGS sequence"/>
</dbReference>
<keyword evidence="1" id="KW-0808">Transferase</keyword>
<accession>A0A921NW96</accession>
<protein>
    <submittedName>
        <fullName evidence="4">GNAT family N-acetyltransferase</fullName>
    </submittedName>
</protein>
<dbReference type="InterPro" id="IPR050832">
    <property type="entry name" value="Bact_Acetyltransf"/>
</dbReference>
<feature type="domain" description="N-acetyltransferase" evidence="3">
    <location>
        <begin position="1"/>
        <end position="141"/>
    </location>
</feature>
<organism evidence="4 5">
    <name type="scientific">Pseudoxanthomonas taiwanensis</name>
    <dbReference type="NCBI Taxonomy" id="176598"/>
    <lineage>
        <taxon>Bacteria</taxon>
        <taxon>Pseudomonadati</taxon>
        <taxon>Pseudomonadota</taxon>
        <taxon>Gammaproteobacteria</taxon>
        <taxon>Lysobacterales</taxon>
        <taxon>Lysobacteraceae</taxon>
        <taxon>Pseudoxanthomonas</taxon>
    </lineage>
</organism>
<sequence>MSFRVAPADYAREHAELHAIREVVFIREQGVPAGLERDALDPLSYHVAARDAEGRVVGTARLTPERRIGRMAVLPGLRGRGIGESLLEALLEEARRRGWPQVELHAQLHALPFYARAGFIPTGPVFLEAGIEHRRMRLALSGTCPVEDAGAAAAALVGLAARARRELGLYTRALDSGLLDRADVLDALRRFAVRPGPRRVRVLLQDAFGPQQAGAPLLLLGQRLPSVLAFRQVDDPADTEYPSAYAFNDAGGAYFRPLGHAFEGDAGTHDPATARRLRREFDEVWERSRPCSEYRVLGV</sequence>
<dbReference type="Pfam" id="PF13673">
    <property type="entry name" value="Acetyltransf_10"/>
    <property type="match status" value="1"/>
</dbReference>
<dbReference type="InterPro" id="IPR016181">
    <property type="entry name" value="Acyl_CoA_acyltransferase"/>
</dbReference>
<dbReference type="PANTHER" id="PTHR43877:SF1">
    <property type="entry name" value="ACETYLTRANSFERASE"/>
    <property type="match status" value="1"/>
</dbReference>
<proteinExistence type="predicted"/>
<dbReference type="CDD" id="cd04301">
    <property type="entry name" value="NAT_SF"/>
    <property type="match status" value="1"/>
</dbReference>
<keyword evidence="5" id="KW-1185">Reference proteome</keyword>
<dbReference type="InterPro" id="IPR057691">
    <property type="entry name" value="DUF7931"/>
</dbReference>
<dbReference type="Gene3D" id="3.40.630.30">
    <property type="match status" value="1"/>
</dbReference>
<dbReference type="RefSeq" id="WP_162125409.1">
    <property type="nucleotide sequence ID" value="NZ_PDWK01000089.1"/>
</dbReference>
<gene>
    <name evidence="4" type="ORF">CR938_12990</name>
</gene>
<keyword evidence="2" id="KW-0012">Acyltransferase</keyword>
<dbReference type="OrthoDB" id="9796171at2"/>
<evidence type="ECO:0000256" key="2">
    <source>
        <dbReference type="ARBA" id="ARBA00023315"/>
    </source>
</evidence>
<name>A0A921NW96_9GAMM</name>
<evidence type="ECO:0000256" key="1">
    <source>
        <dbReference type="ARBA" id="ARBA00022679"/>
    </source>
</evidence>
<evidence type="ECO:0000259" key="3">
    <source>
        <dbReference type="PROSITE" id="PS51186"/>
    </source>
</evidence>
<dbReference type="InterPro" id="IPR000182">
    <property type="entry name" value="GNAT_dom"/>
</dbReference>
<evidence type="ECO:0000313" key="4">
    <source>
        <dbReference type="EMBL" id="KAF1685384.1"/>
    </source>
</evidence>
<dbReference type="PANTHER" id="PTHR43877">
    <property type="entry name" value="AMINOALKYLPHOSPHONATE N-ACETYLTRANSFERASE-RELATED-RELATED"/>
    <property type="match status" value="1"/>
</dbReference>
<dbReference type="GO" id="GO:0016747">
    <property type="term" value="F:acyltransferase activity, transferring groups other than amino-acyl groups"/>
    <property type="evidence" value="ECO:0007669"/>
    <property type="project" value="InterPro"/>
</dbReference>
<dbReference type="SUPFAM" id="SSF55729">
    <property type="entry name" value="Acyl-CoA N-acyltransferases (Nat)"/>
    <property type="match status" value="1"/>
</dbReference>
<comment type="caution">
    <text evidence="4">The sequence shown here is derived from an EMBL/GenBank/DDBJ whole genome shotgun (WGS) entry which is preliminary data.</text>
</comment>